<organism evidence="12 13">
    <name type="scientific">Cajanus cajan</name>
    <name type="common">Pigeon pea</name>
    <name type="synonym">Cajanus indicus</name>
    <dbReference type="NCBI Taxonomy" id="3821"/>
    <lineage>
        <taxon>Eukaryota</taxon>
        <taxon>Viridiplantae</taxon>
        <taxon>Streptophyta</taxon>
        <taxon>Embryophyta</taxon>
        <taxon>Tracheophyta</taxon>
        <taxon>Spermatophyta</taxon>
        <taxon>Magnoliopsida</taxon>
        <taxon>eudicotyledons</taxon>
        <taxon>Gunneridae</taxon>
        <taxon>Pentapetalae</taxon>
        <taxon>rosids</taxon>
        <taxon>fabids</taxon>
        <taxon>Fabales</taxon>
        <taxon>Fabaceae</taxon>
        <taxon>Papilionoideae</taxon>
        <taxon>50 kb inversion clade</taxon>
        <taxon>NPAAA clade</taxon>
        <taxon>indigoferoid/millettioid clade</taxon>
        <taxon>Phaseoleae</taxon>
        <taxon>Cajanus</taxon>
    </lineage>
</organism>
<evidence type="ECO:0000313" key="12">
    <source>
        <dbReference type="EMBL" id="KYP74284.1"/>
    </source>
</evidence>
<evidence type="ECO:0000256" key="9">
    <source>
        <dbReference type="ARBA" id="ARBA00023242"/>
    </source>
</evidence>
<dbReference type="SMART" id="SM00614">
    <property type="entry name" value="ZnF_BED"/>
    <property type="match status" value="1"/>
</dbReference>
<keyword evidence="13" id="KW-1185">Reference proteome</keyword>
<dbReference type="Pfam" id="PF05699">
    <property type="entry name" value="Dimer_Tnp_hAT"/>
    <property type="match status" value="1"/>
</dbReference>
<keyword evidence="3" id="KW-0479">Metal-binding</keyword>
<dbReference type="InterPro" id="IPR036236">
    <property type="entry name" value="Znf_C2H2_sf"/>
</dbReference>
<dbReference type="GO" id="GO:0046983">
    <property type="term" value="F:protein dimerization activity"/>
    <property type="evidence" value="ECO:0007669"/>
    <property type="project" value="InterPro"/>
</dbReference>
<evidence type="ECO:0000256" key="10">
    <source>
        <dbReference type="PROSITE-ProRule" id="PRU00027"/>
    </source>
</evidence>
<dbReference type="PANTHER" id="PTHR46481:SF7">
    <property type="entry name" value="ZINC FINGER BED DOMAIN-CONTAINING PROTEIN RICESLEEPER 2-LIKE"/>
    <property type="match status" value="1"/>
</dbReference>
<dbReference type="InterPro" id="IPR003656">
    <property type="entry name" value="Znf_BED"/>
</dbReference>
<dbReference type="AlphaFoldDB" id="A0A151U4U5"/>
<dbReference type="SUPFAM" id="SSF57667">
    <property type="entry name" value="beta-beta-alpha zinc fingers"/>
    <property type="match status" value="1"/>
</dbReference>
<dbReference type="SUPFAM" id="SSF53098">
    <property type="entry name" value="Ribonuclease H-like"/>
    <property type="match status" value="1"/>
</dbReference>
<dbReference type="PROSITE" id="PS50808">
    <property type="entry name" value="ZF_BED"/>
    <property type="match status" value="1"/>
</dbReference>
<evidence type="ECO:0000256" key="4">
    <source>
        <dbReference type="ARBA" id="ARBA00022771"/>
    </source>
</evidence>
<dbReference type="Gramene" id="C.cajan_06766.t">
    <property type="protein sequence ID" value="C.cajan_06766.t.cds1"/>
    <property type="gene ID" value="C.cajan_06766"/>
</dbReference>
<reference evidence="12 13" key="1">
    <citation type="journal article" date="2012" name="Nat. Biotechnol.">
        <title>Draft genome sequence of pigeonpea (Cajanus cajan), an orphan legume crop of resource-poor farmers.</title>
        <authorList>
            <person name="Varshney R.K."/>
            <person name="Chen W."/>
            <person name="Li Y."/>
            <person name="Bharti A.K."/>
            <person name="Saxena R.K."/>
            <person name="Schlueter J.A."/>
            <person name="Donoghue M.T."/>
            <person name="Azam S."/>
            <person name="Fan G."/>
            <person name="Whaley A.M."/>
            <person name="Farmer A.D."/>
            <person name="Sheridan J."/>
            <person name="Iwata A."/>
            <person name="Tuteja R."/>
            <person name="Penmetsa R.V."/>
            <person name="Wu W."/>
            <person name="Upadhyaya H.D."/>
            <person name="Yang S.P."/>
            <person name="Shah T."/>
            <person name="Saxena K.B."/>
            <person name="Michael T."/>
            <person name="McCombie W.R."/>
            <person name="Yang B."/>
            <person name="Zhang G."/>
            <person name="Yang H."/>
            <person name="Wang J."/>
            <person name="Spillane C."/>
            <person name="Cook D.R."/>
            <person name="May G.D."/>
            <person name="Xu X."/>
            <person name="Jackson S.A."/>
        </authorList>
    </citation>
    <scope>NUCLEOTIDE SEQUENCE [LARGE SCALE GENOMIC DNA]</scope>
    <source>
        <strain evidence="13">cv. Asha</strain>
    </source>
</reference>
<evidence type="ECO:0000256" key="6">
    <source>
        <dbReference type="ARBA" id="ARBA00023015"/>
    </source>
</evidence>
<dbReference type="Pfam" id="PF14372">
    <property type="entry name" value="hAT-like_RNase-H"/>
    <property type="match status" value="1"/>
</dbReference>
<evidence type="ECO:0000256" key="3">
    <source>
        <dbReference type="ARBA" id="ARBA00022723"/>
    </source>
</evidence>
<dbReference type="GO" id="GO:0003677">
    <property type="term" value="F:DNA binding"/>
    <property type="evidence" value="ECO:0007669"/>
    <property type="project" value="UniProtKB-KW"/>
</dbReference>
<comment type="subunit">
    <text evidence="2">Homodimer.</text>
</comment>
<dbReference type="InterPro" id="IPR052035">
    <property type="entry name" value="ZnF_BED_domain_contain"/>
</dbReference>
<evidence type="ECO:0000256" key="8">
    <source>
        <dbReference type="ARBA" id="ARBA00023163"/>
    </source>
</evidence>
<keyword evidence="4 10" id="KW-0863">Zinc-finger</keyword>
<proteinExistence type="predicted"/>
<name>A0A151U4U5_CAJCA</name>
<evidence type="ECO:0000256" key="5">
    <source>
        <dbReference type="ARBA" id="ARBA00022833"/>
    </source>
</evidence>
<dbReference type="OMA" id="CCASHIL"/>
<keyword evidence="6" id="KW-0805">Transcription regulation</keyword>
<evidence type="ECO:0000259" key="11">
    <source>
        <dbReference type="PROSITE" id="PS50808"/>
    </source>
</evidence>
<keyword evidence="7" id="KW-0238">DNA-binding</keyword>
<evidence type="ECO:0000256" key="7">
    <source>
        <dbReference type="ARBA" id="ARBA00023125"/>
    </source>
</evidence>
<dbReference type="EMBL" id="CM003604">
    <property type="protein sequence ID" value="KYP74284.1"/>
    <property type="molecule type" value="Genomic_DNA"/>
</dbReference>
<dbReference type="InterPro" id="IPR025525">
    <property type="entry name" value="hAT-like_transposase_RNase-H"/>
</dbReference>
<keyword evidence="9" id="KW-0539">Nucleus</keyword>
<dbReference type="GO" id="GO:0005634">
    <property type="term" value="C:nucleus"/>
    <property type="evidence" value="ECO:0007669"/>
    <property type="project" value="UniProtKB-SubCell"/>
</dbReference>
<keyword evidence="8" id="KW-0804">Transcription</keyword>
<comment type="subcellular location">
    <subcellularLocation>
        <location evidence="1">Nucleus</location>
    </subcellularLocation>
</comment>
<accession>A0A151U4U5</accession>
<protein>
    <submittedName>
        <fullName evidence="12">AC transposase</fullName>
    </submittedName>
</protein>
<keyword evidence="5" id="KW-0862">Zinc</keyword>
<sequence>MLPPRDSEGRKNRSDVWNHFIEEPKPNIDKRAKCNHCGTLIRFENGTSAMRNHLRRCKGISNKMLSKKQKSYSSGTMVSSPSLARPKIDQQALRIAIVKMFVAMKLLFRCIEHEAFREFLSIIAPSLNVMSRTTLARDIYKLWDSEREMLKEFISQNCQRVCLTTDTWTSSQNLSYMCLTAHFIDNNWKLQKKVLNFCQVTSHTGKTMAKKVEHCLSKWGLNRVLTLTVDKASSNDVGIQYLKKRLMSWNSLVMKGDYIHMRCCAHILNLIVKEGFKDNIDAILRIWGAVKYVQSSPSRLYKFKTCVEKQNIEYKGLVCLDVETRWNSTYLMLEAALKLHKAFEELEMQDKKYIEELEKVKGVPSYADWEFVRAILPFLKLFYDATLRMSGSVYVTSNIYMFEVFGIGKKISQMCNSRDINVCIMAENMKKKYDKYWGNVDRLNMFLLIALVLHPGYKLQFMHWLINQNFDGEVASSLKEKVESSLKLLFQEYNGGRDEIEVNSQEARFNEGGSDDPYGYNHFFQRTSSNKSELSKYLEEALEESYVDLDILNWWKLNSGRFPILSKMARDLLAIPVSTVASESAFSTGGRVLDPYRSSLTPRMVEALICTQDWLKRTQLPLFSNENGDFEELEKFEQSNKLDLFYTALLYYIIIII</sequence>
<evidence type="ECO:0000313" key="13">
    <source>
        <dbReference type="Proteomes" id="UP000075243"/>
    </source>
</evidence>
<feature type="domain" description="BED-type" evidence="11">
    <location>
        <begin position="11"/>
        <end position="64"/>
    </location>
</feature>
<dbReference type="Pfam" id="PF02892">
    <property type="entry name" value="zf-BED"/>
    <property type="match status" value="1"/>
</dbReference>
<evidence type="ECO:0000256" key="2">
    <source>
        <dbReference type="ARBA" id="ARBA00011738"/>
    </source>
</evidence>
<dbReference type="PANTHER" id="PTHR46481">
    <property type="entry name" value="ZINC FINGER BED DOMAIN-CONTAINING PROTEIN 4"/>
    <property type="match status" value="1"/>
</dbReference>
<dbReference type="InterPro" id="IPR012337">
    <property type="entry name" value="RNaseH-like_sf"/>
</dbReference>
<evidence type="ECO:0000256" key="1">
    <source>
        <dbReference type="ARBA" id="ARBA00004123"/>
    </source>
</evidence>
<dbReference type="Proteomes" id="UP000075243">
    <property type="component" value="Chromosome 2"/>
</dbReference>
<gene>
    <name evidence="12" type="ORF">KK1_006956</name>
</gene>
<dbReference type="InterPro" id="IPR008906">
    <property type="entry name" value="HATC_C_dom"/>
</dbReference>
<dbReference type="GO" id="GO:0008270">
    <property type="term" value="F:zinc ion binding"/>
    <property type="evidence" value="ECO:0007669"/>
    <property type="project" value="UniProtKB-KW"/>
</dbReference>